<reference evidence="1 2" key="1">
    <citation type="submission" date="2016-08" db="EMBL/GenBank/DDBJ databases">
        <title>Genome of Bacillus solimangrovi GH2-4.</title>
        <authorList>
            <person name="Lim S."/>
            <person name="Kim B.-C."/>
        </authorList>
    </citation>
    <scope>NUCLEOTIDE SEQUENCE [LARGE SCALE GENOMIC DNA]</scope>
    <source>
        <strain evidence="1 2">GH2-4</strain>
    </source>
</reference>
<proteinExistence type="predicted"/>
<dbReference type="AlphaFoldDB" id="A0A1E5LAL0"/>
<dbReference type="RefSeq" id="WP_069718905.1">
    <property type="nucleotide sequence ID" value="NZ_MJEH01000064.1"/>
</dbReference>
<dbReference type="EMBL" id="MJEH01000064">
    <property type="protein sequence ID" value="OEH91138.1"/>
    <property type="molecule type" value="Genomic_DNA"/>
</dbReference>
<keyword evidence="2" id="KW-1185">Reference proteome</keyword>
<dbReference type="InterPro" id="IPR011050">
    <property type="entry name" value="Pectin_lyase_fold/virulence"/>
</dbReference>
<dbReference type="SMART" id="SM00710">
    <property type="entry name" value="PbH1"/>
    <property type="match status" value="6"/>
</dbReference>
<organism evidence="1 2">
    <name type="scientific">Bacillus solimangrovi</name>
    <dbReference type="NCBI Taxonomy" id="1305675"/>
    <lineage>
        <taxon>Bacteria</taxon>
        <taxon>Bacillati</taxon>
        <taxon>Bacillota</taxon>
        <taxon>Bacilli</taxon>
        <taxon>Bacillales</taxon>
        <taxon>Bacillaceae</taxon>
        <taxon>Bacillus</taxon>
    </lineage>
</organism>
<dbReference type="STRING" id="1305675.BFG57_07135"/>
<evidence type="ECO:0008006" key="3">
    <source>
        <dbReference type="Google" id="ProtNLM"/>
    </source>
</evidence>
<accession>A0A1E5LAL0</accession>
<name>A0A1E5LAL0_9BACI</name>
<dbReference type="Gene3D" id="2.160.20.10">
    <property type="entry name" value="Single-stranded right-handed beta-helix, Pectin lyase-like"/>
    <property type="match status" value="2"/>
</dbReference>
<dbReference type="OrthoDB" id="2496562at2"/>
<sequence length="308" mass="32903">MTIRVVPTEFATIQDAIDAAVAGDSIQILAGTFDGFNVNKERLKIFGCGIGKTIIAGNPSPDSGTNGIDVNANQTTLQGFTVQGFNENGVLVNSNFVIMTEIESKFNMRDGIGLISNLNNLLINIVASNNRRSGFNCLGGFGNGKHCLINFLSTQNHSIGFRVTELDNNKIINSTSNKNLLHGIDFQNASEFNALFGNKILNNNGNGVDSGTSNNMFIENLICNNEGNGILLSSFDIANIIDSNIVRNNGNDDTTAGILVEDSAPDNIIRFNKAKNNIDLDIEAEGGIGTNIYDGNKCENSSPNGLCT</sequence>
<dbReference type="InterPro" id="IPR006626">
    <property type="entry name" value="PbH1"/>
</dbReference>
<evidence type="ECO:0000313" key="2">
    <source>
        <dbReference type="Proteomes" id="UP000095209"/>
    </source>
</evidence>
<gene>
    <name evidence="1" type="ORF">BFG57_07135</name>
</gene>
<dbReference type="Proteomes" id="UP000095209">
    <property type="component" value="Unassembled WGS sequence"/>
</dbReference>
<dbReference type="InterPro" id="IPR012334">
    <property type="entry name" value="Pectin_lyas_fold"/>
</dbReference>
<comment type="caution">
    <text evidence="1">The sequence shown here is derived from an EMBL/GenBank/DDBJ whole genome shotgun (WGS) entry which is preliminary data.</text>
</comment>
<dbReference type="SUPFAM" id="SSF51126">
    <property type="entry name" value="Pectin lyase-like"/>
    <property type="match status" value="1"/>
</dbReference>
<evidence type="ECO:0000313" key="1">
    <source>
        <dbReference type="EMBL" id="OEH91138.1"/>
    </source>
</evidence>
<protein>
    <recommendedName>
        <fullName evidence="3">Right handed beta helix domain-containing protein</fullName>
    </recommendedName>
</protein>